<organism evidence="2">
    <name type="scientific">marine sediment metagenome</name>
    <dbReference type="NCBI Taxonomy" id="412755"/>
    <lineage>
        <taxon>unclassified sequences</taxon>
        <taxon>metagenomes</taxon>
        <taxon>ecological metagenomes</taxon>
    </lineage>
</organism>
<reference evidence="2" key="1">
    <citation type="journal article" date="2015" name="Nature">
        <title>Complex archaea that bridge the gap between prokaryotes and eukaryotes.</title>
        <authorList>
            <person name="Spang A."/>
            <person name="Saw J.H."/>
            <person name="Jorgensen S.L."/>
            <person name="Zaremba-Niedzwiedzka K."/>
            <person name="Martijn J."/>
            <person name="Lind A.E."/>
            <person name="van Eijk R."/>
            <person name="Schleper C."/>
            <person name="Guy L."/>
            <person name="Ettema T.J."/>
        </authorList>
    </citation>
    <scope>NUCLEOTIDE SEQUENCE</scope>
</reference>
<gene>
    <name evidence="2" type="ORF">LCGC14_3164140</name>
</gene>
<sequence>ASQRLYVSYPLKDEAGGAVVASGFLDNLKRLFGDLAESSAAELTADCLEEAVTGAQLGDMLCGKLGAGGDIPTGLIEAMCVDDNSKIAKAGTVVNYAASYDNRAKLEVCAQEEADRLDCSTSRLGTFAACPYKHFAKYTLGLEKRKQFGFERVDLGDFYHRILDMMFRGLKGIGKDLATASDAELREVLDAQIEKLITKDAAIMNFVRQCAHNRYIIDSASEVLYDCVEALAQMSKAGAFRQKASELKFGKEGQVQCKFTTAGGKVVNLRGVIDRVDTAKIDGKNVAVVFDYKRGGQSVSWEKLYHGLDTQLAVYMLAISEGNVDGEKLDRMA</sequence>
<feature type="domain" description="PD-(D/E)XK endonuclease-like" evidence="1">
    <location>
        <begin position="120"/>
        <end position="324"/>
    </location>
</feature>
<dbReference type="Pfam" id="PF12705">
    <property type="entry name" value="PDDEXK_1"/>
    <property type="match status" value="1"/>
</dbReference>
<dbReference type="InterPro" id="IPR011604">
    <property type="entry name" value="PDDEXK-like_dom_sf"/>
</dbReference>
<evidence type="ECO:0000313" key="2">
    <source>
        <dbReference type="EMBL" id="KKK46281.1"/>
    </source>
</evidence>
<dbReference type="InterPro" id="IPR038726">
    <property type="entry name" value="PDDEXK_AddAB-type"/>
</dbReference>
<name>A0A0F8YDV3_9ZZZZ</name>
<evidence type="ECO:0000259" key="1">
    <source>
        <dbReference type="Pfam" id="PF12705"/>
    </source>
</evidence>
<dbReference type="Gene3D" id="3.90.320.10">
    <property type="match status" value="1"/>
</dbReference>
<feature type="non-terminal residue" evidence="2">
    <location>
        <position position="1"/>
    </location>
</feature>
<dbReference type="AlphaFoldDB" id="A0A0F8YDV3"/>
<dbReference type="EMBL" id="LAZR01070021">
    <property type="protein sequence ID" value="KKK46281.1"/>
    <property type="molecule type" value="Genomic_DNA"/>
</dbReference>
<feature type="non-terminal residue" evidence="2">
    <location>
        <position position="333"/>
    </location>
</feature>
<accession>A0A0F8YDV3</accession>
<proteinExistence type="predicted"/>
<protein>
    <recommendedName>
        <fullName evidence="1">PD-(D/E)XK endonuclease-like domain-containing protein</fullName>
    </recommendedName>
</protein>
<comment type="caution">
    <text evidence="2">The sequence shown here is derived from an EMBL/GenBank/DDBJ whole genome shotgun (WGS) entry which is preliminary data.</text>
</comment>